<dbReference type="Pfam" id="PF06764">
    <property type="entry name" value="DUF1223"/>
    <property type="match status" value="1"/>
</dbReference>
<evidence type="ECO:0000256" key="1">
    <source>
        <dbReference type="SAM" id="MobiDB-lite"/>
    </source>
</evidence>
<sequence>MNFLAQDHASGQPVAPQPADPLPGAAEAPRVAVVELFTAQGCSACPPADAFLGELAERSDVIALALHVDYWDYIGWADGFARAEATKRQKTYARVAGAKMIYTPQVIVGGQEQLIGNDFAAIGEIIRAHLAQASTLRLRIRVDGDTAMVEAVASDPRDAAAAASIASLDGPQGTPAPGEIVVQLVRYKPEETVRIDDGENAGRTVSYHNIVTDWKTLGRWNGTGTLRFRVHVEGAEPAAVLFQRAGQGPILAAARVQ</sequence>
<dbReference type="PANTHER" id="PTHR36057">
    <property type="match status" value="1"/>
</dbReference>
<reference evidence="2 3" key="1">
    <citation type="submission" date="2016-12" db="EMBL/GenBank/DDBJ databases">
        <title>Comparison of Traditional DNA-DNA Hybridization with In Silico Genomic Analysis.</title>
        <authorList>
            <person name="Nicholson A.C."/>
            <person name="Humrighouse B.W."/>
            <person name="Graziano J."/>
            <person name="Lasker B."/>
            <person name="Whitney A.M."/>
            <person name="Mcquiston J.R."/>
        </authorList>
    </citation>
    <scope>NUCLEOTIDE SEQUENCE [LARGE SCALE GENOMIC DNA]</scope>
    <source>
        <strain evidence="2 3">H2240</strain>
    </source>
</reference>
<dbReference type="PANTHER" id="PTHR36057:SF1">
    <property type="entry name" value="LIPOPROTEIN LIPID ATTACHMENT SITE-LIKE PROTEIN, PUTATIVE (DUF1223)-RELATED"/>
    <property type="match status" value="1"/>
</dbReference>
<dbReference type="OrthoDB" id="9808254at2"/>
<gene>
    <name evidence="2" type="ORF">CDV49_08120</name>
</gene>
<comment type="caution">
    <text evidence="2">The sequence shown here is derived from an EMBL/GenBank/DDBJ whole genome shotgun (WGS) entry which is preliminary data.</text>
</comment>
<dbReference type="InterPro" id="IPR010634">
    <property type="entry name" value="DUF1223"/>
</dbReference>
<evidence type="ECO:0000313" key="2">
    <source>
        <dbReference type="EMBL" id="OWJ79080.1"/>
    </source>
</evidence>
<proteinExistence type="predicted"/>
<name>A0A212ADN3_9RHOB</name>
<dbReference type="SUPFAM" id="SSF52833">
    <property type="entry name" value="Thioredoxin-like"/>
    <property type="match status" value="1"/>
</dbReference>
<keyword evidence="3" id="KW-1185">Reference proteome</keyword>
<protein>
    <submittedName>
        <fullName evidence="2">DUF1223 domain-containing protein</fullName>
    </submittedName>
</protein>
<evidence type="ECO:0000313" key="3">
    <source>
        <dbReference type="Proteomes" id="UP000196878"/>
    </source>
</evidence>
<dbReference type="EMBL" id="NIPW01000010">
    <property type="protein sequence ID" value="OWJ79080.1"/>
    <property type="molecule type" value="Genomic_DNA"/>
</dbReference>
<organism evidence="2 3">
    <name type="scientific">Haematobacter genomosp. 1</name>
    <dbReference type="NCBI Taxonomy" id="366618"/>
    <lineage>
        <taxon>Bacteria</taxon>
        <taxon>Pseudomonadati</taxon>
        <taxon>Pseudomonadota</taxon>
        <taxon>Alphaproteobacteria</taxon>
        <taxon>Rhodobacterales</taxon>
        <taxon>Paracoccaceae</taxon>
        <taxon>Haematobacter</taxon>
    </lineage>
</organism>
<dbReference type="InterPro" id="IPR036249">
    <property type="entry name" value="Thioredoxin-like_sf"/>
</dbReference>
<feature type="region of interest" description="Disordered" evidence="1">
    <location>
        <begin position="1"/>
        <end position="22"/>
    </location>
</feature>
<accession>A0A212ADN3</accession>
<dbReference type="AlphaFoldDB" id="A0A212ADN3"/>
<dbReference type="Proteomes" id="UP000196878">
    <property type="component" value="Unassembled WGS sequence"/>
</dbReference>